<dbReference type="EMBL" id="BIFH01000034">
    <property type="protein sequence ID" value="GCD99646.1"/>
    <property type="molecule type" value="Genomic_DNA"/>
</dbReference>
<dbReference type="Proteomes" id="UP000286931">
    <property type="component" value="Unassembled WGS sequence"/>
</dbReference>
<dbReference type="Pfam" id="PF09250">
    <property type="entry name" value="Prim-Pol"/>
    <property type="match status" value="1"/>
</dbReference>
<gene>
    <name evidence="2" type="ORF">EHYA_07368</name>
</gene>
<proteinExistence type="predicted"/>
<reference evidence="2 3" key="1">
    <citation type="submission" date="2018-12" db="EMBL/GenBank/DDBJ databases">
        <title>Draft genome sequence of Embleya hyalina NBRC 13850T.</title>
        <authorList>
            <person name="Komaki H."/>
            <person name="Hosoyama A."/>
            <person name="Kimura A."/>
            <person name="Ichikawa N."/>
            <person name="Tamura T."/>
        </authorList>
    </citation>
    <scope>NUCLEOTIDE SEQUENCE [LARGE SCALE GENOMIC DNA]</scope>
    <source>
        <strain evidence="2 3">NBRC 13850</strain>
    </source>
</reference>
<evidence type="ECO:0000313" key="3">
    <source>
        <dbReference type="Proteomes" id="UP000286931"/>
    </source>
</evidence>
<dbReference type="InterPro" id="IPR015330">
    <property type="entry name" value="DNA_primase/pol_bifunc_N"/>
</dbReference>
<feature type="domain" description="DNA primase/polymerase bifunctional N-terminal" evidence="1">
    <location>
        <begin position="16"/>
        <end position="229"/>
    </location>
</feature>
<dbReference type="SMART" id="SM00943">
    <property type="entry name" value="Prim-Pol"/>
    <property type="match status" value="1"/>
</dbReference>
<organism evidence="2 3">
    <name type="scientific">Embleya hyalina</name>
    <dbReference type="NCBI Taxonomy" id="516124"/>
    <lineage>
        <taxon>Bacteria</taxon>
        <taxon>Bacillati</taxon>
        <taxon>Actinomycetota</taxon>
        <taxon>Actinomycetes</taxon>
        <taxon>Kitasatosporales</taxon>
        <taxon>Streptomycetaceae</taxon>
        <taxon>Embleya</taxon>
    </lineage>
</organism>
<dbReference type="AlphaFoldDB" id="A0A401YYC6"/>
<evidence type="ECO:0000313" key="2">
    <source>
        <dbReference type="EMBL" id="GCD99646.1"/>
    </source>
</evidence>
<name>A0A401YYC6_9ACTN</name>
<evidence type="ECO:0000259" key="1">
    <source>
        <dbReference type="SMART" id="SM00943"/>
    </source>
</evidence>
<keyword evidence="3" id="KW-1185">Reference proteome</keyword>
<sequence>MVRQERDAVPGALAVARWCARSGWPVHPLTPQRKTPPANCDACHEPGHTHLDCPCLAAGRWCHGFHAATLDPERIRAWWGRGSRFGVGVACGPADLVVIDVDAHDAAPPARARLLPGIAIGDHVDLTGLASGFDSLALLAALRSAPDPTEDEDTLRVRTPSGGMHIWYRTTPNRRWLCSTGSSTGRALAWQVDVRGVGGYIVAPGTRTPTGAYTPEGSCRVPAPLPAWLASELVRTGHADRPDSATRPNPVPQRARLAVAAAGGSAHLAAKTLGTVLREVADCALVSSGTGFNDKLNRAAYTAGGLVAAGHLDPADAERLLLEAAEHARPGHVQRSLSTIRGGMTAGRVRPLNLGGRP</sequence>
<dbReference type="CDD" id="cd04859">
    <property type="entry name" value="Prim_Pol"/>
    <property type="match status" value="1"/>
</dbReference>
<dbReference type="SUPFAM" id="SSF56747">
    <property type="entry name" value="Prim-pol domain"/>
    <property type="match status" value="1"/>
</dbReference>
<protein>
    <submittedName>
        <fullName evidence="2">DNA primase</fullName>
    </submittedName>
</protein>
<comment type="caution">
    <text evidence="2">The sequence shown here is derived from an EMBL/GenBank/DDBJ whole genome shotgun (WGS) entry which is preliminary data.</text>
</comment>
<accession>A0A401YYC6</accession>